<dbReference type="OrthoDB" id="9763453at2"/>
<organism evidence="7 8">
    <name type="scientific">Segniliparus rotundus (strain ATCC BAA-972 / CDC 1076 / CIP 108378 / DSM 44985 / JCM 13578)</name>
    <dbReference type="NCBI Taxonomy" id="640132"/>
    <lineage>
        <taxon>Bacteria</taxon>
        <taxon>Bacillati</taxon>
        <taxon>Actinomycetota</taxon>
        <taxon>Actinomycetes</taxon>
        <taxon>Mycobacteriales</taxon>
        <taxon>Segniliparaceae</taxon>
        <taxon>Segniliparus</taxon>
    </lineage>
</organism>
<evidence type="ECO:0000313" key="8">
    <source>
        <dbReference type="Proteomes" id="UP000002247"/>
    </source>
</evidence>
<dbReference type="CDD" id="cd00609">
    <property type="entry name" value="AAT_like"/>
    <property type="match status" value="1"/>
</dbReference>
<keyword evidence="5" id="KW-0663">Pyridoxal phosphate</keyword>
<feature type="domain" description="Aminotransferase class I/classII large" evidence="6">
    <location>
        <begin position="35"/>
        <end position="398"/>
    </location>
</feature>
<keyword evidence="4 7" id="KW-0808">Transferase</keyword>
<evidence type="ECO:0000256" key="3">
    <source>
        <dbReference type="ARBA" id="ARBA00022576"/>
    </source>
</evidence>
<comment type="cofactor">
    <cofactor evidence="1">
        <name>pyridoxal 5'-phosphate</name>
        <dbReference type="ChEBI" id="CHEBI:597326"/>
    </cofactor>
</comment>
<dbReference type="FunFam" id="3.40.640.10:FF:000024">
    <property type="entry name" value="Kynurenine--oxoglutarate transaminase 3"/>
    <property type="match status" value="1"/>
</dbReference>
<sequence>MPTPSATTRRGLSERLAPFSSTIFVSMTELAKKTESINLGQGFPDTDGPPAMLEAAQKAIADGVNQYSPGRGYLPLRQAIANDRATRYGTVYDPDTEILITVGATEALTCAILALIEPGEEVVALEPCYDSYAPAVAMAHGALARVPLEPSGGKFVFDPRRLAAAITPRTRIILLNTPHNPTGTVLSRDELAEIARLAVQHDLIVLTDEVYEHLIFDGRGHLPIASLPGMAERTLSCSGAGKTFNATGWKTGWVCGPADLVSAVLAVKQYVTFVGAAPLQPAVALALRTQDGWIKGLRAMLLENRDRLAAGLSESGFTVYPATGTYFLTADAAPLAATSAKGWDCADGAEFCRRLAHEVGVAAIPYAGLSERRDLYGSLVRFAFCKRPEVLDEALARLARLRS</sequence>
<proteinExistence type="inferred from homology"/>
<dbReference type="Gene3D" id="3.90.1150.10">
    <property type="entry name" value="Aspartate Aminotransferase, domain 1"/>
    <property type="match status" value="1"/>
</dbReference>
<dbReference type="KEGG" id="srt:Srot_2876"/>
<dbReference type="Proteomes" id="UP000002247">
    <property type="component" value="Chromosome"/>
</dbReference>
<dbReference type="EMBL" id="CP001958">
    <property type="protein sequence ID" value="ADG99307.1"/>
    <property type="molecule type" value="Genomic_DNA"/>
</dbReference>
<evidence type="ECO:0000259" key="6">
    <source>
        <dbReference type="Pfam" id="PF00155"/>
    </source>
</evidence>
<dbReference type="Gene3D" id="3.40.640.10">
    <property type="entry name" value="Type I PLP-dependent aspartate aminotransferase-like (Major domain)"/>
    <property type="match status" value="1"/>
</dbReference>
<comment type="similarity">
    <text evidence="2">Belongs to the class-I pyridoxal-phosphate-dependent aminotransferase family.</text>
</comment>
<dbReference type="RefSeq" id="WP_013139756.1">
    <property type="nucleotide sequence ID" value="NC_014168.1"/>
</dbReference>
<dbReference type="AlphaFoldDB" id="D6ZDQ0"/>
<dbReference type="InterPro" id="IPR051326">
    <property type="entry name" value="Kynurenine-oxoglutarate_AT"/>
</dbReference>
<dbReference type="InterPro" id="IPR015421">
    <property type="entry name" value="PyrdxlP-dep_Trfase_major"/>
</dbReference>
<dbReference type="STRING" id="640132.Srot_2876"/>
<dbReference type="GO" id="GO:0005737">
    <property type="term" value="C:cytoplasm"/>
    <property type="evidence" value="ECO:0007669"/>
    <property type="project" value="TreeGrafter"/>
</dbReference>
<gene>
    <name evidence="7" type="ordered locus">Srot_2876</name>
</gene>
<dbReference type="InterPro" id="IPR015424">
    <property type="entry name" value="PyrdxlP-dep_Trfase"/>
</dbReference>
<evidence type="ECO:0000256" key="1">
    <source>
        <dbReference type="ARBA" id="ARBA00001933"/>
    </source>
</evidence>
<dbReference type="InterPro" id="IPR004839">
    <property type="entry name" value="Aminotransferase_I/II_large"/>
</dbReference>
<evidence type="ECO:0000256" key="4">
    <source>
        <dbReference type="ARBA" id="ARBA00022679"/>
    </source>
</evidence>
<dbReference type="SUPFAM" id="SSF53383">
    <property type="entry name" value="PLP-dependent transferases"/>
    <property type="match status" value="1"/>
</dbReference>
<dbReference type="HOGENOM" id="CLU_017584_4_0_11"/>
<accession>D6ZDQ0</accession>
<dbReference type="PANTHER" id="PTHR43807">
    <property type="entry name" value="FI04487P"/>
    <property type="match status" value="1"/>
</dbReference>
<dbReference type="PANTHER" id="PTHR43807:SF20">
    <property type="entry name" value="FI04487P"/>
    <property type="match status" value="1"/>
</dbReference>
<dbReference type="InterPro" id="IPR015422">
    <property type="entry name" value="PyrdxlP-dep_Trfase_small"/>
</dbReference>
<dbReference type="GO" id="GO:0016212">
    <property type="term" value="F:kynurenine-oxoglutarate transaminase activity"/>
    <property type="evidence" value="ECO:0007669"/>
    <property type="project" value="TreeGrafter"/>
</dbReference>
<dbReference type="eggNOG" id="COG0436">
    <property type="taxonomic scope" value="Bacteria"/>
</dbReference>
<reference evidence="7 8" key="1">
    <citation type="journal article" date="2010" name="Stand. Genomic Sci.">
        <title>Complete genome sequence of Segniliparus rotundus type strain (CDC 1076).</title>
        <authorList>
            <person name="Sikorski J."/>
            <person name="Lapidus A."/>
            <person name="Copeland A."/>
            <person name="Misra M."/>
            <person name="Glavina Del Rio T."/>
            <person name="Nolan M."/>
            <person name="Lucas S."/>
            <person name="Chen F."/>
            <person name="Tice H."/>
            <person name="Cheng J.F."/>
            <person name="Jando M."/>
            <person name="Schneider S."/>
            <person name="Bruce D."/>
            <person name="Goodwin L."/>
            <person name="Pitluck S."/>
            <person name="Liolios K."/>
            <person name="Mikhailova N."/>
            <person name="Pati A."/>
            <person name="Ivanova N."/>
            <person name="Mavromatis K."/>
            <person name="Chen A."/>
            <person name="Palaniappan K."/>
            <person name="Chertkov O."/>
            <person name="Land M."/>
            <person name="Hauser L."/>
            <person name="Chang Y.J."/>
            <person name="Jeffries C.D."/>
            <person name="Brettin T."/>
            <person name="Detter J.C."/>
            <person name="Han C."/>
            <person name="Rohde M."/>
            <person name="Goker M."/>
            <person name="Bristow J."/>
            <person name="Eisen J.A."/>
            <person name="Markowitz V."/>
            <person name="Hugenholtz P."/>
            <person name="Kyrpides N.C."/>
            <person name="Klenk H.P."/>
        </authorList>
    </citation>
    <scope>NUCLEOTIDE SEQUENCE [LARGE SCALE GENOMIC DNA]</scope>
    <source>
        <strain evidence="8">ATCC BAA-972 / CDC 1076 / CIP 108378 / DSM 44985 / JCM 13578</strain>
    </source>
</reference>
<evidence type="ECO:0000256" key="2">
    <source>
        <dbReference type="ARBA" id="ARBA00007441"/>
    </source>
</evidence>
<evidence type="ECO:0000313" key="7">
    <source>
        <dbReference type="EMBL" id="ADG99307.1"/>
    </source>
</evidence>
<keyword evidence="8" id="KW-1185">Reference proteome</keyword>
<dbReference type="Pfam" id="PF00155">
    <property type="entry name" value="Aminotran_1_2"/>
    <property type="match status" value="1"/>
</dbReference>
<name>D6ZDQ0_SEGRD</name>
<protein>
    <submittedName>
        <fullName evidence="7">Aminotransferase class I and II</fullName>
    </submittedName>
</protein>
<dbReference type="NCBIfam" id="NF005855">
    <property type="entry name" value="PRK07777.1"/>
    <property type="match status" value="1"/>
</dbReference>
<evidence type="ECO:0000256" key="5">
    <source>
        <dbReference type="ARBA" id="ARBA00022898"/>
    </source>
</evidence>
<keyword evidence="3 7" id="KW-0032">Aminotransferase</keyword>
<dbReference type="GO" id="GO:0030170">
    <property type="term" value="F:pyridoxal phosphate binding"/>
    <property type="evidence" value="ECO:0007669"/>
    <property type="project" value="InterPro"/>
</dbReference>